<comment type="caution">
    <text evidence="2">The sequence shown here is derived from an EMBL/GenBank/DDBJ whole genome shotgun (WGS) entry which is preliminary data.</text>
</comment>
<organism evidence="2 3">
    <name type="scientific">Mortierella alpina</name>
    <name type="common">Oleaginous fungus</name>
    <name type="synonym">Mortierella renispora</name>
    <dbReference type="NCBI Taxonomy" id="64518"/>
    <lineage>
        <taxon>Eukaryota</taxon>
        <taxon>Fungi</taxon>
        <taxon>Fungi incertae sedis</taxon>
        <taxon>Mucoromycota</taxon>
        <taxon>Mortierellomycotina</taxon>
        <taxon>Mortierellomycetes</taxon>
        <taxon>Mortierellales</taxon>
        <taxon>Mortierellaceae</taxon>
        <taxon>Mortierella</taxon>
    </lineage>
</organism>
<feature type="compositionally biased region" description="Acidic residues" evidence="1">
    <location>
        <begin position="1427"/>
        <end position="1443"/>
    </location>
</feature>
<sequence>MLTAVPPRLPPPSSRPGNASLLEEYALNPQARQGLVDSCLTGTAEHYTLKLRLLSQQLQDPTIPVTAQRIAEAMAFLKAAEDSRYLTQDTIQKYRSQFALLAFKVDPDLLRKELAFKSSSVSTVDSSMEQDAADDLLEDICEAIPTVLDQTQIKTDTLIARHLEELLSGSNVDIVPSLAWSQLFVQPEIRPILLEKVDPVRLLKIFNYMDLMLSPNGAGVIGQADESRVDELIVDVIVRLVEHKHLEFSNASQFTKLTSPQLQWIQERLPGARNNEAFVGLLEMRILQRAFVGLEEHRRGDDRREWLDRMLTFVDSLSPKFNRHKLSVYLLSLEFDLAQGIMDKDKFKRYIAIPRNHSHCNDVFLKNIAPDQVVYFDNASALPYWSNRVQVATKERDDGIISEYLAHFLQLEKSAAEYEEFFEVKTFLNPLLARVMLTSGDKDTEKWSTLLGPHEDLTKLTEQTILKFDRNNPETFLPSDPVAFNLKVKNAKRIHVRVFEVKTMEYLQKHEGVVGQELNLDGLTPNWEHHLVMDRPPLEVHSVLIELPELTGRRGAFIMDVICNGENSSIYFTKGHLDFIERQGVAGHVLTIIDENQLKVAEDVSIWYRGYHYKTNDDGDIVIPYALPSADKYIYITHNDFTTRKAFLHKAEQYAMELSWHFNNESLIAGTIAKILLKPVVTIRGTNVICPVDLLDHVELEVKTCDSNDTNTTTTKSDFKIHDADWSEYSFQVPENFSRLDVTLSAKIKELATGNFQEVTASKKYYVESNYTDRSVLVEANNREQTVQIHGEINTALQKTTHGYQILVLGKNGEERPNIPLSIEITHPLWADTFDFQLRSNKKGLVDLGFLTDVSEIDCSTSNVSWSLLKQDRQSYPDTIHGVAGEPIQLPLSREDIRFARTLALFQSSPGFNQPLIKDCTQHAKLHDGLLCITDLEPGYYILRLAEVRINLVIASKPATSQKIAGLEEYVIHSNPMLQVLDSAMHPLYVQKAVANDENQTVDIQLRNWTTATRVCIAATKFVPLKPMFEDLIVLSPETPWSMQKGEMTTTAYRTGRVLGEEYQYVLNRKAQTTHWAGNLLTKPSVLLTPWSVGKTTLSKQEELEGNDGVTSASNMRNDALFGFGGRGLGLGGAKRHRRILPPGGPPPLAFMVHPCAVLANLVPDQSTGLLRLPYAAFKEASYLQICVTDNSQGLQLSLVVPSRVKSDFEKRDLRFRSALEYDKHYIGERSGINLDPTLTAGTNNSSPEPRSITLASNGSSASAVRIINSVGQLYDPMMTLLKTATHKQHLRKFGFIVDWHRLSPSAKNDRFSRWNCHELNLFLYKKDRKYFDAVVVPFIKNKLVKSFMDDYLIGASLEQYTTLREFSLLTCMEKCLLAQRVPRLRPSVSKWIRSRVRNAKVARDIKLFRTVMNSGALQEIGSEFTNESENDMEAEFDEDDDDIKDHDDGASDESDWEEVDKNMAVDLSGGGNLVASSLFGGFGSIPGSVGFGAAPAPPPPPPTSLFGQTQPEQQQQSSLLFGSAPQAPVDHRAARERSSKMLQRQFKPVDLTKEMAETYYWGRQDIDTENNRMDVNAFWLDFVDWDESRGRSFLSQNFVTNAATFTNAMATIALMDVQFAPREASVKRTVDSNLVVTSGSPAIVFHSSIKELQRAPITGAVLATQRYFELLDKTEMDPKLMTNVRKYIRPGAVLRPMISYGAHIVLMNATSNPMKLHVEIQLPQGSISIRSPLEVGQDITLEAHGTFQYEYHFYFPEAGDFLHYPVHVSDYEDIVAFAEPSALKLRDPEPGHAEDEIDTTTWKHVLRYGDQSATLTKLKADPLEGIDVELLIPRLYKDRELFRKVTTVLRDRHEFNPRIWSVSLALKDEDELLREYLGHQAIATQVGDWFTSPLLVRRPRNRYEAGAASAFHYLEYFPLLNARAHKATRHATILNDRFKAQYDKFLSLLCQKPKHDPADLLVLVVYLLAQDRVLEAKDYFLKLTTLLREINVGFGTEDQSMEGQEQQLENQFGFQQIQYDYLRAYLSLCVEVQVDASTADLVLDLEGVERIVEKYQKYPVERWNRLFKDMRDYVKEIRSTTFDSGMVEAQGGDVIMTDADRAVVSNEDDGAEDRDDPVPITADFTIGSDGEISVRHRGVEQIVIEYYVIDAEAMFSNSPLTFSEQGESETNTAANSAAKMKGTSESVSSSYRLVKPNGVDRHVVEQQQQRGPNGSQDGLLKVPILPQYRNTNVMISLSTVPPAATRTWRAYYSQTILVQCQELSGIIKVVTKAGDPQRGQEVKNRTHQQVSRPIRGAYVKVYAEMITGGTTTTTTFWKDGYTDLVGRFAYATVSSSVAEPSAFGQRSGGGGLGEVKRFVAVVDGGKEGCIVKTLPVPPV</sequence>
<evidence type="ECO:0000313" key="2">
    <source>
        <dbReference type="EMBL" id="KAG9325360.1"/>
    </source>
</evidence>
<accession>A0A9P8D1T6</accession>
<proteinExistence type="predicted"/>
<protein>
    <submittedName>
        <fullName evidence="2">Uncharacterized protein</fullName>
    </submittedName>
</protein>
<feature type="compositionally biased region" description="Polar residues" evidence="1">
    <location>
        <begin position="2162"/>
        <end position="2176"/>
    </location>
</feature>
<dbReference type="InterPro" id="IPR019809">
    <property type="entry name" value="Histone_H4_CS"/>
</dbReference>
<dbReference type="GO" id="GO:0000786">
    <property type="term" value="C:nucleosome"/>
    <property type="evidence" value="ECO:0007669"/>
    <property type="project" value="InterPro"/>
</dbReference>
<dbReference type="Proteomes" id="UP000717515">
    <property type="component" value="Unassembled WGS sequence"/>
</dbReference>
<feature type="region of interest" description="Disordered" evidence="1">
    <location>
        <begin position="2162"/>
        <end position="2190"/>
    </location>
</feature>
<dbReference type="PROSITE" id="PS00047">
    <property type="entry name" value="HISTONE_H4"/>
    <property type="match status" value="1"/>
</dbReference>
<reference evidence="2" key="1">
    <citation type="submission" date="2021-07" db="EMBL/GenBank/DDBJ databases">
        <title>Draft genome of Mortierella alpina, strain LL118, isolated from an aspen leaf litter sample.</title>
        <authorList>
            <person name="Yang S."/>
            <person name="Vinatzer B.A."/>
        </authorList>
    </citation>
    <scope>NUCLEOTIDE SEQUENCE</scope>
    <source>
        <strain evidence="2">LL118</strain>
    </source>
</reference>
<feature type="region of interest" description="Disordered" evidence="1">
    <location>
        <begin position="1423"/>
        <end position="1458"/>
    </location>
</feature>
<dbReference type="GO" id="GO:0003677">
    <property type="term" value="F:DNA binding"/>
    <property type="evidence" value="ECO:0007669"/>
    <property type="project" value="InterPro"/>
</dbReference>
<evidence type="ECO:0000313" key="3">
    <source>
        <dbReference type="Proteomes" id="UP000717515"/>
    </source>
</evidence>
<evidence type="ECO:0000256" key="1">
    <source>
        <dbReference type="SAM" id="MobiDB-lite"/>
    </source>
</evidence>
<dbReference type="EMBL" id="JAIFTL010000042">
    <property type="protein sequence ID" value="KAG9325360.1"/>
    <property type="molecule type" value="Genomic_DNA"/>
</dbReference>
<gene>
    <name evidence="2" type="ORF">KVV02_004135</name>
</gene>
<feature type="region of interest" description="Disordered" evidence="1">
    <location>
        <begin position="1491"/>
        <end position="1516"/>
    </location>
</feature>
<name>A0A9P8D1T6_MORAP</name>